<organism evidence="2 3">
    <name type="scientific">Goodea atripinnis</name>
    <dbReference type="NCBI Taxonomy" id="208336"/>
    <lineage>
        <taxon>Eukaryota</taxon>
        <taxon>Metazoa</taxon>
        <taxon>Chordata</taxon>
        <taxon>Craniata</taxon>
        <taxon>Vertebrata</taxon>
        <taxon>Euteleostomi</taxon>
        <taxon>Actinopterygii</taxon>
        <taxon>Neopterygii</taxon>
        <taxon>Teleostei</taxon>
        <taxon>Neoteleostei</taxon>
        <taxon>Acanthomorphata</taxon>
        <taxon>Ovalentaria</taxon>
        <taxon>Atherinomorphae</taxon>
        <taxon>Cyprinodontiformes</taxon>
        <taxon>Goodeidae</taxon>
        <taxon>Goodea</taxon>
    </lineage>
</organism>
<sequence>MLACTSWEAPLQIENGHELCPRCLGVGHFREALTDLCMNCSVLPLSVREDRLHQVEGLLFAGELPPSGVPQACSGQHVDTLAGVHDPRGRVGPLPRPPGSRGRAPEYGDQRQFRNFYQVSSDPGEESCPLRPMAALARVWLDAWVLTTISQFVVDKLTGL</sequence>
<accession>A0ABV0NPX5</accession>
<reference evidence="2 3" key="1">
    <citation type="submission" date="2021-06" db="EMBL/GenBank/DDBJ databases">
        <authorList>
            <person name="Palmer J.M."/>
        </authorList>
    </citation>
    <scope>NUCLEOTIDE SEQUENCE [LARGE SCALE GENOMIC DNA]</scope>
    <source>
        <strain evidence="2 3">GA_2019</strain>
        <tissue evidence="2">Muscle</tissue>
    </source>
</reference>
<feature type="region of interest" description="Disordered" evidence="1">
    <location>
        <begin position="84"/>
        <end position="107"/>
    </location>
</feature>
<dbReference type="Proteomes" id="UP001476798">
    <property type="component" value="Unassembled WGS sequence"/>
</dbReference>
<evidence type="ECO:0000313" key="3">
    <source>
        <dbReference type="Proteomes" id="UP001476798"/>
    </source>
</evidence>
<evidence type="ECO:0000256" key="1">
    <source>
        <dbReference type="SAM" id="MobiDB-lite"/>
    </source>
</evidence>
<evidence type="ECO:0000313" key="2">
    <source>
        <dbReference type="EMBL" id="MEQ2173096.1"/>
    </source>
</evidence>
<keyword evidence="3" id="KW-1185">Reference proteome</keyword>
<protein>
    <submittedName>
        <fullName evidence="2">Uncharacterized protein</fullName>
    </submittedName>
</protein>
<dbReference type="EMBL" id="JAHRIO010043858">
    <property type="protein sequence ID" value="MEQ2173096.1"/>
    <property type="molecule type" value="Genomic_DNA"/>
</dbReference>
<gene>
    <name evidence="2" type="ORF">GOODEAATRI_028251</name>
</gene>
<comment type="caution">
    <text evidence="2">The sequence shown here is derived from an EMBL/GenBank/DDBJ whole genome shotgun (WGS) entry which is preliminary data.</text>
</comment>
<name>A0ABV0NPX5_9TELE</name>
<proteinExistence type="predicted"/>